<feature type="compositionally biased region" description="Low complexity" evidence="1">
    <location>
        <begin position="26"/>
        <end position="38"/>
    </location>
</feature>
<name>A0ABN3K504_9ACTN</name>
<accession>A0ABN3K504</accession>
<keyword evidence="2" id="KW-0812">Transmembrane</keyword>
<dbReference type="Proteomes" id="UP001501231">
    <property type="component" value="Unassembled WGS sequence"/>
</dbReference>
<protein>
    <submittedName>
        <fullName evidence="3">Uncharacterized protein</fullName>
    </submittedName>
</protein>
<keyword evidence="2" id="KW-0472">Membrane</keyword>
<feature type="transmembrane region" description="Helical" evidence="2">
    <location>
        <begin position="621"/>
        <end position="639"/>
    </location>
</feature>
<evidence type="ECO:0000313" key="4">
    <source>
        <dbReference type="Proteomes" id="UP001501231"/>
    </source>
</evidence>
<feature type="transmembrane region" description="Helical" evidence="2">
    <location>
        <begin position="562"/>
        <end position="583"/>
    </location>
</feature>
<evidence type="ECO:0000256" key="2">
    <source>
        <dbReference type="SAM" id="Phobius"/>
    </source>
</evidence>
<proteinExistence type="predicted"/>
<evidence type="ECO:0000256" key="1">
    <source>
        <dbReference type="SAM" id="MobiDB-lite"/>
    </source>
</evidence>
<feature type="transmembrane region" description="Helical" evidence="2">
    <location>
        <begin position="766"/>
        <end position="787"/>
    </location>
</feature>
<evidence type="ECO:0000313" key="3">
    <source>
        <dbReference type="EMBL" id="GAA2446988.1"/>
    </source>
</evidence>
<sequence>MPRRMVEYVPPGPFDGRFGVKRAEPSGHAAHGPPGVAGLDPERAGTRDRARRAACSLDAMARGLKIGTTFAAVFSLFAGLIAATVAGAAPAGAAPAGAAPTGRTVIIGVPGLMWRDVGERTTPALWRLTGRGAGGALSVRTTKVNTCPTDGWLTVSAGQRARLPQGDCVLPASPVLPGSGQATAPGTAPPAAEGATAPGWAEIKKDNGRGTYHAQTGLLGDAVRRAGGCTTAVGPGAVFALADGDGRVDRYVPSADRATAPDWARCALTAVDVDDLFRVYLDAGVDADGDQVPVTPADRRAAAAAADRRIAQVVAAQPAGTTVLVAGLSDIGVTPHLRLAAAHTLGARNGRFDRPGLLTSSATRQPGMVTLTDVTATALMSLGLQQPKQAVGSPWRAQPSRMTTGERAEALEDADVAAQAIGNVQGAFFLVLGGAQLLLYGLAALALRRRRRDTPESRARILAGTRIVALVGAAAPVASILAGLLPWWQSSHPAPALVCAVVGFAGLVAGVAVAGPWRRSVTTPGLVITGVTALVLAVDVMTGSSLQLNALMGYSALVAGRFYGFGNQAFSLFAVATILSAAWLAEYPLRAGRKWLAAGIVAAVGAAAVLVDGLPAWGSDFGGVLAMVPAFAVLGLMIADKRVSAPRLALFCLAGAVLVLFISYLNARSANPTHLGRFWQDLESGGAWDTVARKFQAMLRSLGYWPFIIPLAGAVGFLFFALVRPIKARTPLLERAYEHSATMRPALLATLTMGVAGMLANDSGVVILSVAFSLATPLMLAASVRALERDHVRADRSGSPRSESPSSVPE</sequence>
<gene>
    <name evidence="3" type="ORF">GCM10010191_75220</name>
</gene>
<dbReference type="EMBL" id="BAAARW010000031">
    <property type="protein sequence ID" value="GAA2446988.1"/>
    <property type="molecule type" value="Genomic_DNA"/>
</dbReference>
<feature type="transmembrane region" description="Helical" evidence="2">
    <location>
        <begin position="521"/>
        <end position="542"/>
    </location>
</feature>
<feature type="transmembrane region" description="Helical" evidence="2">
    <location>
        <begin position="648"/>
        <end position="667"/>
    </location>
</feature>
<feature type="region of interest" description="Disordered" evidence="1">
    <location>
        <begin position="20"/>
        <end position="45"/>
    </location>
</feature>
<reference evidence="3 4" key="1">
    <citation type="journal article" date="2019" name="Int. J. Syst. Evol. Microbiol.">
        <title>The Global Catalogue of Microorganisms (GCM) 10K type strain sequencing project: providing services to taxonomists for standard genome sequencing and annotation.</title>
        <authorList>
            <consortium name="The Broad Institute Genomics Platform"/>
            <consortium name="The Broad Institute Genome Sequencing Center for Infectious Disease"/>
            <person name="Wu L."/>
            <person name="Ma J."/>
        </authorList>
    </citation>
    <scope>NUCLEOTIDE SEQUENCE [LARGE SCALE GENOMIC DNA]</scope>
    <source>
        <strain evidence="3 4">JCM 3325</strain>
    </source>
</reference>
<feature type="transmembrane region" description="Helical" evidence="2">
    <location>
        <begin position="467"/>
        <end position="488"/>
    </location>
</feature>
<feature type="transmembrane region" description="Helical" evidence="2">
    <location>
        <begin position="427"/>
        <end position="447"/>
    </location>
</feature>
<feature type="transmembrane region" description="Helical" evidence="2">
    <location>
        <begin position="70"/>
        <end position="93"/>
    </location>
</feature>
<feature type="transmembrane region" description="Helical" evidence="2">
    <location>
        <begin position="743"/>
        <end position="760"/>
    </location>
</feature>
<comment type="caution">
    <text evidence="3">The sequence shown here is derived from an EMBL/GenBank/DDBJ whole genome shotgun (WGS) entry which is preliminary data.</text>
</comment>
<keyword evidence="4" id="KW-1185">Reference proteome</keyword>
<feature type="transmembrane region" description="Helical" evidence="2">
    <location>
        <begin position="494"/>
        <end position="514"/>
    </location>
</feature>
<keyword evidence="2" id="KW-1133">Transmembrane helix</keyword>
<feature type="transmembrane region" description="Helical" evidence="2">
    <location>
        <begin position="595"/>
        <end position="615"/>
    </location>
</feature>
<feature type="transmembrane region" description="Helical" evidence="2">
    <location>
        <begin position="704"/>
        <end position="723"/>
    </location>
</feature>
<organism evidence="3 4">
    <name type="scientific">Actinomadura vinacea</name>
    <dbReference type="NCBI Taxonomy" id="115336"/>
    <lineage>
        <taxon>Bacteria</taxon>
        <taxon>Bacillati</taxon>
        <taxon>Actinomycetota</taxon>
        <taxon>Actinomycetes</taxon>
        <taxon>Streptosporangiales</taxon>
        <taxon>Thermomonosporaceae</taxon>
        <taxon>Actinomadura</taxon>
    </lineage>
</organism>